<dbReference type="InterPro" id="IPR001509">
    <property type="entry name" value="Epimerase_deHydtase"/>
</dbReference>
<dbReference type="Pfam" id="PF01370">
    <property type="entry name" value="Epimerase"/>
    <property type="match status" value="1"/>
</dbReference>
<dbReference type="InterPro" id="IPR050177">
    <property type="entry name" value="Lipid_A_modif_metabolic_enz"/>
</dbReference>
<feature type="domain" description="NAD-dependent epimerase/dehydratase" evidence="1">
    <location>
        <begin position="19"/>
        <end position="232"/>
    </location>
</feature>
<protein>
    <submittedName>
        <fullName evidence="2">Unannotated protein</fullName>
    </submittedName>
</protein>
<accession>A0A6J5Z0R2</accession>
<dbReference type="AlphaFoldDB" id="A0A6J5Z0R2"/>
<sequence>MRKVGGVYGCGMQLGGQTIAVTGAGGFIGQALCARLAAEGALPVGIDRRDDARAQVEATGARFVRADVLDSGAIADALQDCDGLIHTAAIVGDWGSMEQFIEVNVRGSCSVFDAAEAAGVGRLVHLSSVASWGYEFTGDLEEDASPRASGAPYADTKAASDYLALRRGAAVVRPGDVYGPGSVPWTIRPIEALRAGTFALPGKGDALMTLVYIDDLVDCILLALTTDTAAGQAYTAWDGEPITTGEFFGRYARMLGQKKVRTAPAPLIEGFAFAAEIVAKLRGTAPTVSRQAIQYVSRQAVYPNARAREQLGWNPAVDFDEGMRRTEQWLRAEGLLG</sequence>
<dbReference type="PANTHER" id="PTHR43245">
    <property type="entry name" value="BIFUNCTIONAL POLYMYXIN RESISTANCE PROTEIN ARNA"/>
    <property type="match status" value="1"/>
</dbReference>
<gene>
    <name evidence="2" type="ORF">UFOPK3522_00027</name>
</gene>
<evidence type="ECO:0000259" key="1">
    <source>
        <dbReference type="Pfam" id="PF01370"/>
    </source>
</evidence>
<dbReference type="EMBL" id="CAESAO010000001">
    <property type="protein sequence ID" value="CAB4333770.1"/>
    <property type="molecule type" value="Genomic_DNA"/>
</dbReference>
<dbReference type="SUPFAM" id="SSF51735">
    <property type="entry name" value="NAD(P)-binding Rossmann-fold domains"/>
    <property type="match status" value="1"/>
</dbReference>
<dbReference type="InterPro" id="IPR036291">
    <property type="entry name" value="NAD(P)-bd_dom_sf"/>
</dbReference>
<dbReference type="Gene3D" id="3.40.50.720">
    <property type="entry name" value="NAD(P)-binding Rossmann-like Domain"/>
    <property type="match status" value="1"/>
</dbReference>
<name>A0A6J5Z0R2_9ZZZZ</name>
<reference evidence="2" key="1">
    <citation type="submission" date="2020-05" db="EMBL/GenBank/DDBJ databases">
        <authorList>
            <person name="Chiriac C."/>
            <person name="Salcher M."/>
            <person name="Ghai R."/>
            <person name="Kavagutti S V."/>
        </authorList>
    </citation>
    <scope>NUCLEOTIDE SEQUENCE</scope>
</reference>
<organism evidence="2">
    <name type="scientific">freshwater metagenome</name>
    <dbReference type="NCBI Taxonomy" id="449393"/>
    <lineage>
        <taxon>unclassified sequences</taxon>
        <taxon>metagenomes</taxon>
        <taxon>ecological metagenomes</taxon>
    </lineage>
</organism>
<proteinExistence type="predicted"/>
<evidence type="ECO:0000313" key="2">
    <source>
        <dbReference type="EMBL" id="CAB4333770.1"/>
    </source>
</evidence>